<dbReference type="InterPro" id="IPR027417">
    <property type="entry name" value="P-loop_NTPase"/>
</dbReference>
<feature type="domain" description="Helicase C-terminal" evidence="5">
    <location>
        <begin position="1182"/>
        <end position="1343"/>
    </location>
</feature>
<feature type="coiled-coil region" evidence="3">
    <location>
        <begin position="776"/>
        <end position="803"/>
    </location>
</feature>
<feature type="region of interest" description="Disordered" evidence="4">
    <location>
        <begin position="481"/>
        <end position="500"/>
    </location>
</feature>
<dbReference type="GO" id="GO:0004386">
    <property type="term" value="F:helicase activity"/>
    <property type="evidence" value="ECO:0007669"/>
    <property type="project" value="UniProtKB-KW"/>
</dbReference>
<dbReference type="PANTHER" id="PTHR44533:SF5">
    <property type="entry name" value="DEXD_H-BOX HELICASE 60"/>
    <property type="match status" value="1"/>
</dbReference>
<evidence type="ECO:0000313" key="6">
    <source>
        <dbReference type="EMBL" id="PKU44825.1"/>
    </source>
</evidence>
<gene>
    <name evidence="6" type="ORF">llap_4888</name>
</gene>
<dbReference type="SUPFAM" id="SSF52540">
    <property type="entry name" value="P-loop containing nucleoside triphosphate hydrolases"/>
    <property type="match status" value="2"/>
</dbReference>
<proteinExistence type="predicted"/>
<dbReference type="Pfam" id="PF26167">
    <property type="entry name" value="TPR_DDX60"/>
    <property type="match status" value="1"/>
</dbReference>
<keyword evidence="2" id="KW-0347">Helicase</keyword>
<dbReference type="PANTHER" id="PTHR44533">
    <property type="entry name" value="DEAD/H RNA HELICASE, PUTATIVE-RELATED"/>
    <property type="match status" value="1"/>
</dbReference>
<evidence type="ECO:0000256" key="3">
    <source>
        <dbReference type="SAM" id="Coils"/>
    </source>
</evidence>
<feature type="compositionally biased region" description="Polar residues" evidence="4">
    <location>
        <begin position="481"/>
        <end position="499"/>
    </location>
</feature>
<sequence>MYVEWTGVSSYDICVHLKIITVKLTANYEQMICLDFLKIDYMRSQRECKMWKRPLICLPGNYYMSAAYQGGCRNPTWIHEDVTYIESRSLMDSARYFKKFLHNDANENASDDDNDSERLDSEKIGFIPTKEDEKSVITSDSDEEDETSDKAEAAVKKMLKEEEDRKKEAKDLDYCISTTEEVTQQASQTEDKDFRVLQHECDSKSPEIRKHLEFLKKLRLHSWASLSRAQYVSLLKDFVESEFFVIDGDSLLLMFLDSKTQYLNFFYQIECFLQDFTEKGAKYVIVFFKDAEQMYFPYPHFLFLRTALIEHLRHNTGTIVHTEFSNCLSSKWEIFLKKSYPYFIIVSDIGLTSLQTDYLSILIAHSLSKKINVVLASGQEYDILRVYGYHIQSVYRHRVFFQRYQHDLQFACENLVRYKEPLMCLYEHLKLGLKSIQKEACQTVCLLKQLWPEGSDIRRVVCVLACAVGLKLYSNMLKNSNTSTGAKTKQSARGRSNPLSPEEAADLCRMQCLTVAFLLHMPLSQRAQIRVMKSCWTKQVLPLIKMQQLCTHFSLTQLRDTNGWKLDLTYLSDLSDDSLLRNIAHYYEVEYTKGLEFKKELGKEIENEYRCLWDTVTKLAVEYSFGDAFPVRKTSQLFLQQEQTLLRDYAKEIPNIGLISVKSDLVENYAGDVLKDLPVLESNDPAITSLIKYKEFDELRHWHSDRPLSEEYERVRCNADAKSKDPEERRQIQKLQTFRHFYGSTLEDSTSKFIVHQEDVSGNATAAGKKTHKKHKSKAETIVEENNKRLKTKEEKKEQEQWKSLCTPIEKEIEANLTVGINKLEKFLKTLKSKSVKFSVEMTGLSACLEVWKKHCKEQGNKSKDLSKAVEVMRRIHILLEKYQDLLEKPHLQKLTRYLRLLGFENLACSLSGQALVNQVVGTIYSRFTKKLPDGLVVCGVFTRDYRNDVMNSQILVTVPQCLEILMLSPRCQKWTKRIQYVIFDEIENYGIPSDLSLSPRESIQLYDTMVKVWPAWPRAQELDPEEFVSFKNKVVIKKPDVRKYEQELKKELSKWIVLGQRQKVNLLLEHLKPRPVDCSEEEKWKHFARFVDKLHEMDKLPAIFFIFNVDSVECAAKNVFFTLLKKQKSEQHPNTEKEKEHLRDELKKVNKQLTKLNPQDTKKMSPSKMDNVVYLLTTKQQLEKRLKKLTAIPSTCSYADPKAVDGDTLRKVFRRLRFERRGYLQQVMALRGIGYHHGSMNARERQVVEMLFRMGYIKVVTATSTLALGINMPCKSVVFAEDSVFLDALNYRQMSGRAGRRGQDMIGNVFFYDIPLPKVERLLKSNVPQLKGQFPLTVTLILRLMLLAAKADDKADARAKV</sequence>
<dbReference type="PROSITE" id="PS51194">
    <property type="entry name" value="HELICASE_CTER"/>
    <property type="match status" value="1"/>
</dbReference>
<keyword evidence="7" id="KW-1185">Reference proteome</keyword>
<keyword evidence="2" id="KW-0547">Nucleotide-binding</keyword>
<name>A0A2I0UFK1_LIMLA</name>
<keyword evidence="1" id="KW-0378">Hydrolase</keyword>
<evidence type="ECO:0000259" key="5">
    <source>
        <dbReference type="PROSITE" id="PS51194"/>
    </source>
</evidence>
<evidence type="ECO:0000256" key="4">
    <source>
        <dbReference type="SAM" id="MobiDB-lite"/>
    </source>
</evidence>
<dbReference type="EMBL" id="KZ505801">
    <property type="protein sequence ID" value="PKU44825.1"/>
    <property type="molecule type" value="Genomic_DNA"/>
</dbReference>
<dbReference type="InterPro" id="IPR059032">
    <property type="entry name" value="WHD_DDX60"/>
</dbReference>
<protein>
    <recommendedName>
        <fullName evidence="5">Helicase C-terminal domain-containing protein</fullName>
    </recommendedName>
</protein>
<dbReference type="OrthoDB" id="64767at2759"/>
<dbReference type="InterPro" id="IPR052431">
    <property type="entry name" value="SKI2_subfamily_helicases"/>
</dbReference>
<dbReference type="GO" id="GO:0005737">
    <property type="term" value="C:cytoplasm"/>
    <property type="evidence" value="ECO:0007669"/>
    <property type="project" value="TreeGrafter"/>
</dbReference>
<dbReference type="InterPro" id="IPR055124">
    <property type="entry name" value="PIN-like_DDX60"/>
</dbReference>
<evidence type="ECO:0000313" key="7">
    <source>
        <dbReference type="Proteomes" id="UP000233556"/>
    </source>
</evidence>
<reference evidence="7" key="1">
    <citation type="submission" date="2017-11" db="EMBL/GenBank/DDBJ databases">
        <authorList>
            <person name="Lima N.C."/>
            <person name="Parody-Merino A.M."/>
            <person name="Battley P.F."/>
            <person name="Fidler A.E."/>
            <person name="Prosdocimi F."/>
        </authorList>
    </citation>
    <scope>NUCLEOTIDE SEQUENCE [LARGE SCALE GENOMIC DNA]</scope>
</reference>
<feature type="region of interest" description="Disordered" evidence="4">
    <location>
        <begin position="130"/>
        <end position="151"/>
    </location>
</feature>
<dbReference type="SMART" id="SM00490">
    <property type="entry name" value="HELICc"/>
    <property type="match status" value="1"/>
</dbReference>
<dbReference type="Proteomes" id="UP000233556">
    <property type="component" value="Unassembled WGS sequence"/>
</dbReference>
<evidence type="ECO:0000256" key="1">
    <source>
        <dbReference type="ARBA" id="ARBA00022801"/>
    </source>
</evidence>
<dbReference type="InterPro" id="IPR001650">
    <property type="entry name" value="Helicase_C-like"/>
</dbReference>
<evidence type="ECO:0000256" key="2">
    <source>
        <dbReference type="ARBA" id="ARBA00022806"/>
    </source>
</evidence>
<organism evidence="6 7">
    <name type="scientific">Limosa lapponica baueri</name>
    <dbReference type="NCBI Taxonomy" id="1758121"/>
    <lineage>
        <taxon>Eukaryota</taxon>
        <taxon>Metazoa</taxon>
        <taxon>Chordata</taxon>
        <taxon>Craniata</taxon>
        <taxon>Vertebrata</taxon>
        <taxon>Euteleostomi</taxon>
        <taxon>Archelosauria</taxon>
        <taxon>Archosauria</taxon>
        <taxon>Dinosauria</taxon>
        <taxon>Saurischia</taxon>
        <taxon>Theropoda</taxon>
        <taxon>Coelurosauria</taxon>
        <taxon>Aves</taxon>
        <taxon>Neognathae</taxon>
        <taxon>Neoaves</taxon>
        <taxon>Charadriiformes</taxon>
        <taxon>Scolopacidae</taxon>
        <taxon>Limosa</taxon>
    </lineage>
</organism>
<dbReference type="Pfam" id="PF23002">
    <property type="entry name" value="PIN-like_DDX60"/>
    <property type="match status" value="1"/>
</dbReference>
<keyword evidence="2" id="KW-0067">ATP-binding</keyword>
<dbReference type="Gene3D" id="3.40.50.300">
    <property type="entry name" value="P-loop containing nucleotide triphosphate hydrolases"/>
    <property type="match status" value="2"/>
</dbReference>
<keyword evidence="3" id="KW-0175">Coiled coil</keyword>
<feature type="coiled-coil region" evidence="3">
    <location>
        <begin position="1126"/>
        <end position="1153"/>
    </location>
</feature>
<dbReference type="Pfam" id="PF00271">
    <property type="entry name" value="Helicase_C"/>
    <property type="match status" value="1"/>
</dbReference>
<dbReference type="Pfam" id="PF26076">
    <property type="entry name" value="WHD_DDX60"/>
    <property type="match status" value="1"/>
</dbReference>
<dbReference type="GO" id="GO:0016787">
    <property type="term" value="F:hydrolase activity"/>
    <property type="evidence" value="ECO:0007669"/>
    <property type="project" value="UniProtKB-KW"/>
</dbReference>
<reference evidence="7" key="2">
    <citation type="submission" date="2017-12" db="EMBL/GenBank/DDBJ databases">
        <title>Genome sequence of the Bar-tailed Godwit (Limosa lapponica baueri).</title>
        <authorList>
            <person name="Lima N.C.B."/>
            <person name="Parody-Merino A.M."/>
            <person name="Battley P.F."/>
            <person name="Fidler A.E."/>
            <person name="Prosdocimi F."/>
        </authorList>
    </citation>
    <scope>NUCLEOTIDE SEQUENCE [LARGE SCALE GENOMIC DNA]</scope>
</reference>
<accession>A0A2I0UFK1</accession>